<protein>
    <submittedName>
        <fullName evidence="1">Uncharacterized protein</fullName>
    </submittedName>
</protein>
<proteinExistence type="predicted"/>
<organism evidence="1 2">
    <name type="scientific">Thermoproteota archaeon</name>
    <dbReference type="NCBI Taxonomy" id="2056631"/>
    <lineage>
        <taxon>Archaea</taxon>
        <taxon>Thermoproteota</taxon>
    </lineage>
</organism>
<evidence type="ECO:0000313" key="2">
    <source>
        <dbReference type="Proteomes" id="UP000278475"/>
    </source>
</evidence>
<comment type="caution">
    <text evidence="1">The sequence shown here is derived from an EMBL/GenBank/DDBJ whole genome shotgun (WGS) entry which is preliminary data.</text>
</comment>
<feature type="non-terminal residue" evidence="1">
    <location>
        <position position="143"/>
    </location>
</feature>
<dbReference type="AlphaFoldDB" id="A0A497EKM7"/>
<dbReference type="Proteomes" id="UP000278475">
    <property type="component" value="Unassembled WGS sequence"/>
</dbReference>
<dbReference type="EMBL" id="QMQV01000214">
    <property type="protein sequence ID" value="RLE46002.1"/>
    <property type="molecule type" value="Genomic_DNA"/>
</dbReference>
<accession>A0A497EKM7</accession>
<evidence type="ECO:0000313" key="1">
    <source>
        <dbReference type="EMBL" id="RLE46002.1"/>
    </source>
</evidence>
<reference evidence="1 2" key="1">
    <citation type="submission" date="2018-06" db="EMBL/GenBank/DDBJ databases">
        <title>Extensive metabolic versatility and redundancy in microbially diverse, dynamic hydrothermal sediments.</title>
        <authorList>
            <person name="Dombrowski N."/>
            <person name="Teske A."/>
            <person name="Baker B.J."/>
        </authorList>
    </citation>
    <scope>NUCLEOTIDE SEQUENCE [LARGE SCALE GENOMIC DNA]</scope>
    <source>
        <strain evidence="1">B66_G16</strain>
    </source>
</reference>
<sequence length="143" mass="16537">MSEKKDVLESILNGEQITEEIKTKRGVFVIALPLPKDIRNIEIEIARRLDGYPENQFSSDMLMKFRVYASLDTVIIKAPDWWNKLESAEDCPDDSLISFLYRRYLRFYQETQKKIEKSHFNGTAKIGKARIKTETVGDGAFQG</sequence>
<name>A0A497EKM7_9CREN</name>
<gene>
    <name evidence="1" type="ORF">DRJ31_10545</name>
</gene>